<dbReference type="AlphaFoldDB" id="A0A0E9QJJ9"/>
<reference evidence="1" key="2">
    <citation type="journal article" date="2015" name="Fish Shellfish Immunol.">
        <title>Early steps in the European eel (Anguilla anguilla)-Vibrio vulnificus interaction in the gills: Role of the RtxA13 toxin.</title>
        <authorList>
            <person name="Callol A."/>
            <person name="Pajuelo D."/>
            <person name="Ebbesson L."/>
            <person name="Teles M."/>
            <person name="MacKenzie S."/>
            <person name="Amaro C."/>
        </authorList>
    </citation>
    <scope>NUCLEOTIDE SEQUENCE</scope>
</reference>
<accession>A0A0E9QJJ9</accession>
<sequence>MDIILSVGLNACLLPCCEALRFSIDRTVKTGLFDLSVF</sequence>
<dbReference type="EMBL" id="GBXM01091885">
    <property type="protein sequence ID" value="JAH16692.1"/>
    <property type="molecule type" value="Transcribed_RNA"/>
</dbReference>
<name>A0A0E9QJJ9_ANGAN</name>
<evidence type="ECO:0000313" key="1">
    <source>
        <dbReference type="EMBL" id="JAH16692.1"/>
    </source>
</evidence>
<organism evidence="1">
    <name type="scientific">Anguilla anguilla</name>
    <name type="common">European freshwater eel</name>
    <name type="synonym">Muraena anguilla</name>
    <dbReference type="NCBI Taxonomy" id="7936"/>
    <lineage>
        <taxon>Eukaryota</taxon>
        <taxon>Metazoa</taxon>
        <taxon>Chordata</taxon>
        <taxon>Craniata</taxon>
        <taxon>Vertebrata</taxon>
        <taxon>Euteleostomi</taxon>
        <taxon>Actinopterygii</taxon>
        <taxon>Neopterygii</taxon>
        <taxon>Teleostei</taxon>
        <taxon>Anguilliformes</taxon>
        <taxon>Anguillidae</taxon>
        <taxon>Anguilla</taxon>
    </lineage>
</organism>
<protein>
    <submittedName>
        <fullName evidence="1">Uncharacterized protein</fullName>
    </submittedName>
</protein>
<reference evidence="1" key="1">
    <citation type="submission" date="2014-11" db="EMBL/GenBank/DDBJ databases">
        <authorList>
            <person name="Amaro Gonzalez C."/>
        </authorList>
    </citation>
    <scope>NUCLEOTIDE SEQUENCE</scope>
</reference>
<proteinExistence type="predicted"/>